<dbReference type="EMBL" id="KZ613948">
    <property type="protein sequence ID" value="PMD38417.1"/>
    <property type="molecule type" value="Genomic_DNA"/>
</dbReference>
<keyword evidence="2" id="KW-1185">Reference proteome</keyword>
<proteinExistence type="predicted"/>
<accession>A0A2J6RIV1</accession>
<protein>
    <submittedName>
        <fullName evidence="1">Uncharacterized protein</fullName>
    </submittedName>
</protein>
<organism evidence="1 2">
    <name type="scientific">Hyaloscypha variabilis (strain UAMH 11265 / GT02V1 / F)</name>
    <name type="common">Meliniomyces variabilis</name>
    <dbReference type="NCBI Taxonomy" id="1149755"/>
    <lineage>
        <taxon>Eukaryota</taxon>
        <taxon>Fungi</taxon>
        <taxon>Dikarya</taxon>
        <taxon>Ascomycota</taxon>
        <taxon>Pezizomycotina</taxon>
        <taxon>Leotiomycetes</taxon>
        <taxon>Helotiales</taxon>
        <taxon>Hyaloscyphaceae</taxon>
        <taxon>Hyaloscypha</taxon>
        <taxon>Hyaloscypha variabilis</taxon>
    </lineage>
</organism>
<reference evidence="1 2" key="1">
    <citation type="submission" date="2016-04" db="EMBL/GenBank/DDBJ databases">
        <title>A degradative enzymes factory behind the ericoid mycorrhizal symbiosis.</title>
        <authorList>
            <consortium name="DOE Joint Genome Institute"/>
            <person name="Martino E."/>
            <person name="Morin E."/>
            <person name="Grelet G."/>
            <person name="Kuo A."/>
            <person name="Kohler A."/>
            <person name="Daghino S."/>
            <person name="Barry K."/>
            <person name="Choi C."/>
            <person name="Cichocki N."/>
            <person name="Clum A."/>
            <person name="Copeland A."/>
            <person name="Hainaut M."/>
            <person name="Haridas S."/>
            <person name="Labutti K."/>
            <person name="Lindquist E."/>
            <person name="Lipzen A."/>
            <person name="Khouja H.-R."/>
            <person name="Murat C."/>
            <person name="Ohm R."/>
            <person name="Olson A."/>
            <person name="Spatafora J."/>
            <person name="Veneault-Fourrey C."/>
            <person name="Henrissat B."/>
            <person name="Grigoriev I."/>
            <person name="Martin F."/>
            <person name="Perotto S."/>
        </authorList>
    </citation>
    <scope>NUCLEOTIDE SEQUENCE [LARGE SCALE GENOMIC DNA]</scope>
    <source>
        <strain evidence="1 2">F</strain>
    </source>
</reference>
<gene>
    <name evidence="1" type="ORF">L207DRAFT_585315</name>
</gene>
<sequence>MAGTVAPQDGNLPTPTITITLDDGYSCQILAPPFLTQSGFISHSFANRPLHSTSHTLYLFNTRRDFWLIFQHSILYSHLPTHILPPLLYKGRPDMASANHTSIRIVPFDCALHQLIELYIIGESLQAPAFLDTVMQKLMEGYKMFYEVNEGRVPLGSVEYVFENEGEGCLGAFVADVVRFGVGRRVLGRWLGRGI</sequence>
<dbReference type="AlphaFoldDB" id="A0A2J6RIV1"/>
<dbReference type="OrthoDB" id="3486223at2759"/>
<evidence type="ECO:0000313" key="1">
    <source>
        <dbReference type="EMBL" id="PMD38417.1"/>
    </source>
</evidence>
<evidence type="ECO:0000313" key="2">
    <source>
        <dbReference type="Proteomes" id="UP000235786"/>
    </source>
</evidence>
<dbReference type="Proteomes" id="UP000235786">
    <property type="component" value="Unassembled WGS sequence"/>
</dbReference>
<name>A0A2J6RIV1_HYAVF</name>